<evidence type="ECO:0000256" key="2">
    <source>
        <dbReference type="SAM" id="Phobius"/>
    </source>
</evidence>
<dbReference type="Proteomes" id="UP000235547">
    <property type="component" value="Unassembled WGS sequence"/>
</dbReference>
<evidence type="ECO:0000256" key="1">
    <source>
        <dbReference type="SAM" id="MobiDB-lite"/>
    </source>
</evidence>
<feature type="compositionally biased region" description="Acidic residues" evidence="1">
    <location>
        <begin position="376"/>
        <end position="388"/>
    </location>
</feature>
<dbReference type="OrthoDB" id="5821246at2"/>
<organism evidence="3 4">
    <name type="scientific">Halomonas urumqiensis</name>
    <dbReference type="NCBI Taxonomy" id="1684789"/>
    <lineage>
        <taxon>Bacteria</taxon>
        <taxon>Pseudomonadati</taxon>
        <taxon>Pseudomonadota</taxon>
        <taxon>Gammaproteobacteria</taxon>
        <taxon>Oceanospirillales</taxon>
        <taxon>Halomonadaceae</taxon>
        <taxon>Halomonas</taxon>
    </lineage>
</organism>
<keyword evidence="2" id="KW-0812">Transmembrane</keyword>
<keyword evidence="4" id="KW-1185">Reference proteome</keyword>
<keyword evidence="2" id="KW-0472">Membrane</keyword>
<dbReference type="RefSeq" id="WP_102588753.1">
    <property type="nucleotide sequence ID" value="NZ_BNAE01000001.1"/>
</dbReference>
<keyword evidence="2" id="KW-1133">Transmembrane helix</keyword>
<reference evidence="3 4" key="1">
    <citation type="submission" date="2018-01" db="EMBL/GenBank/DDBJ databases">
        <title>Halomonas endophytica sp. nov., isolated from storage liquid in the stems of Populus euphratica.</title>
        <authorList>
            <person name="Chen C."/>
        </authorList>
    </citation>
    <scope>NUCLEOTIDE SEQUENCE [LARGE SCALE GENOMIC DNA]</scope>
    <source>
        <strain evidence="3 4">BZ-SZ-XJ27</strain>
    </source>
</reference>
<dbReference type="AlphaFoldDB" id="A0A2N7UFL0"/>
<gene>
    <name evidence="3" type="ORF">C1H70_12940</name>
</gene>
<evidence type="ECO:0000313" key="3">
    <source>
        <dbReference type="EMBL" id="PMR79200.1"/>
    </source>
</evidence>
<accession>A0A2N7UFL0</accession>
<comment type="caution">
    <text evidence="3">The sequence shown here is derived from an EMBL/GenBank/DDBJ whole genome shotgun (WGS) entry which is preliminary data.</text>
</comment>
<protein>
    <submittedName>
        <fullName evidence="3">DUF2333 domain-containing protein</fullName>
    </submittedName>
</protein>
<proteinExistence type="predicted"/>
<feature type="region of interest" description="Disordered" evidence="1">
    <location>
        <begin position="331"/>
        <end position="404"/>
    </location>
</feature>
<dbReference type="Pfam" id="PF10095">
    <property type="entry name" value="DUF2333"/>
    <property type="match status" value="1"/>
</dbReference>
<feature type="transmembrane region" description="Helical" evidence="2">
    <location>
        <begin position="30"/>
        <end position="48"/>
    </location>
</feature>
<sequence length="404" mass="43823">MAWTGKSGARRRRKQEELERPQYGWIWKPLVTLLALYLVICLALGIWWSQTPARFAIEQAVLERRGDAAETTAARGAVTIATLAQTLAVLLDKPGGYVRNDIAPPGVWLDNMPSWELGVLNQARDLALALPEMASTSSTGLDDASNRLMGDSDDWFPPATEERLQDALTALDDYQVLLDGQGEGGFAPAAGLSPWLMNVASRLDDLGHRLSASVGSTEALRDLDIDADALPARTPWYRVDNIFFEARGSGWALIQLLEGVRRDQADVLERAGVSDEWRRLIAELELTQRRLWSPVVLNGSGFGVFANHSLVMAHHMIRARESVANIAGRLEGPPPAVASPESALTVAPTEDTDSVSPSVQDVERTEQAVPPPEALEAPEEMAGDDEATVESGGDESASSVTEKQ</sequence>
<dbReference type="EMBL" id="PNRG01000029">
    <property type="protein sequence ID" value="PMR79200.1"/>
    <property type="molecule type" value="Genomic_DNA"/>
</dbReference>
<name>A0A2N7UFL0_9GAMM</name>
<evidence type="ECO:0000313" key="4">
    <source>
        <dbReference type="Proteomes" id="UP000235547"/>
    </source>
</evidence>
<dbReference type="InterPro" id="IPR016936">
    <property type="entry name" value="UCP029693"/>
</dbReference>